<feature type="compositionally biased region" description="Basic and acidic residues" evidence="1">
    <location>
        <begin position="258"/>
        <end position="269"/>
    </location>
</feature>
<organism evidence="3 5">
    <name type="scientific">Venturia inaequalis</name>
    <name type="common">Apple scab fungus</name>
    <dbReference type="NCBI Taxonomy" id="5025"/>
    <lineage>
        <taxon>Eukaryota</taxon>
        <taxon>Fungi</taxon>
        <taxon>Dikarya</taxon>
        <taxon>Ascomycota</taxon>
        <taxon>Pezizomycotina</taxon>
        <taxon>Dothideomycetes</taxon>
        <taxon>Pleosporomycetidae</taxon>
        <taxon>Venturiales</taxon>
        <taxon>Venturiaceae</taxon>
        <taxon>Venturia</taxon>
    </lineage>
</organism>
<evidence type="ECO:0000313" key="5">
    <source>
        <dbReference type="Proteomes" id="UP000433883"/>
    </source>
</evidence>
<dbReference type="Proteomes" id="UP000447873">
    <property type="component" value="Unassembled WGS sequence"/>
</dbReference>
<name>A0A8H3UBR3_VENIN</name>
<evidence type="ECO:0000313" key="2">
    <source>
        <dbReference type="EMBL" id="KAE9965594.1"/>
    </source>
</evidence>
<proteinExistence type="predicted"/>
<dbReference type="Proteomes" id="UP000433883">
    <property type="component" value="Unassembled WGS sequence"/>
</dbReference>
<gene>
    <name evidence="3" type="ORF">BLS_007385</name>
    <name evidence="4" type="ORF">EG327_004507</name>
    <name evidence="2" type="ORF">EG328_009524</name>
</gene>
<protein>
    <submittedName>
        <fullName evidence="3">Uncharacterized protein</fullName>
    </submittedName>
</protein>
<keyword evidence="7" id="KW-1185">Reference proteome</keyword>
<dbReference type="EMBL" id="WNWR01000268">
    <property type="protein sequence ID" value="KAE9985940.1"/>
    <property type="molecule type" value="Genomic_DNA"/>
</dbReference>
<dbReference type="EMBL" id="WNWQ01000578">
    <property type="protein sequence ID" value="KAE9965794.1"/>
    <property type="molecule type" value="Genomic_DNA"/>
</dbReference>
<accession>A0A8H3UBR3</accession>
<evidence type="ECO:0000313" key="6">
    <source>
        <dbReference type="Proteomes" id="UP000447873"/>
    </source>
</evidence>
<reference evidence="3 5" key="1">
    <citation type="submission" date="2019-11" db="EMBL/GenBank/DDBJ databases">
        <title>Venturia inaequalis Genome Resource.</title>
        <authorList>
            <person name="Lichtner F.J."/>
        </authorList>
    </citation>
    <scope>NUCLEOTIDE SEQUENCE [LARGE SCALE GENOMIC DNA]</scope>
    <source>
        <strain evidence="2 6">120213</strain>
        <strain evidence="3">Bline_iso_100314</strain>
        <strain evidence="4 7">DMI_063113</strain>
    </source>
</reference>
<dbReference type="AlphaFoldDB" id="A0A8H3UBR3"/>
<comment type="caution">
    <text evidence="3">The sequence shown here is derived from an EMBL/GenBank/DDBJ whole genome shotgun (WGS) entry which is preliminary data.</text>
</comment>
<dbReference type="Proteomes" id="UP000490939">
    <property type="component" value="Unassembled WGS sequence"/>
</dbReference>
<feature type="region of interest" description="Disordered" evidence="1">
    <location>
        <begin position="223"/>
        <end position="272"/>
    </location>
</feature>
<evidence type="ECO:0000256" key="1">
    <source>
        <dbReference type="SAM" id="MobiDB-lite"/>
    </source>
</evidence>
<evidence type="ECO:0000313" key="4">
    <source>
        <dbReference type="EMBL" id="KAE9985940.1"/>
    </source>
</evidence>
<evidence type="ECO:0000313" key="3">
    <source>
        <dbReference type="EMBL" id="KAE9965794.1"/>
    </source>
</evidence>
<sequence length="305" mass="35332">MCIFKHIQYEQCECTKRVRVSTCLAAFQHGTRSGRSPSCSAAGDYDLETFTLPGSCGICERQESCNQIFDKLKEKLSITNSARNNATEQLFQYLGDEEPVFTSSYDEYVDQYGRVLVRIFINGIAVQTGRVDEEIAKRVVEQAARLIHQWNETKEWWMAARESADPDWCPPAKLNHTCEIETAYSNWFRKCVSAREARDEAEDEYEPWQEEKLRLDRYREAREDMGDPQDSIRSDLPFEEKPQRTTASFPRRPSPLRYEVKAEDVKESNDDVEMVDLVESDSDDDDDDEVCSEIDEMISTYGHFV</sequence>
<evidence type="ECO:0000313" key="7">
    <source>
        <dbReference type="Proteomes" id="UP000490939"/>
    </source>
</evidence>
<feature type="compositionally biased region" description="Basic and acidic residues" evidence="1">
    <location>
        <begin position="223"/>
        <end position="243"/>
    </location>
</feature>
<dbReference type="EMBL" id="WNWS01000579">
    <property type="protein sequence ID" value="KAE9965594.1"/>
    <property type="molecule type" value="Genomic_DNA"/>
</dbReference>